<sequence>MQRIASLAADPEFGGGLAPCSRSGLCAWKKGLTGVRQPAVHQPVCARVSGGEARRKLAFAGQKRRLFSSQPGADGAAGGGRGAPELSPPSPWSASQTRLHGSGVKSWCWSSVPSRVDHSCLHWHWNLAK</sequence>
<dbReference type="Proteomes" id="UP000693946">
    <property type="component" value="Linkage Group LG9"/>
</dbReference>
<accession>A0AAV6PUG6</accession>
<gene>
    <name evidence="2" type="ORF">JOB18_020621</name>
</gene>
<evidence type="ECO:0000256" key="1">
    <source>
        <dbReference type="SAM" id="MobiDB-lite"/>
    </source>
</evidence>
<evidence type="ECO:0000313" key="3">
    <source>
        <dbReference type="Proteomes" id="UP000693946"/>
    </source>
</evidence>
<proteinExistence type="predicted"/>
<name>A0AAV6PUG6_SOLSE</name>
<reference evidence="2 3" key="1">
    <citation type="journal article" date="2021" name="Sci. Rep.">
        <title>Chromosome anchoring in Senegalese sole (Solea senegalensis) reveals sex-associated markers and genome rearrangements in flatfish.</title>
        <authorList>
            <person name="Guerrero-Cozar I."/>
            <person name="Gomez-Garrido J."/>
            <person name="Berbel C."/>
            <person name="Martinez-Blanch J.F."/>
            <person name="Alioto T."/>
            <person name="Claros M.G."/>
            <person name="Gagnaire P.A."/>
            <person name="Manchado M."/>
        </authorList>
    </citation>
    <scope>NUCLEOTIDE SEQUENCE [LARGE SCALE GENOMIC DNA]</scope>
    <source>
        <strain evidence="2">Sse05_10M</strain>
    </source>
</reference>
<evidence type="ECO:0000313" key="2">
    <source>
        <dbReference type="EMBL" id="KAG7474962.1"/>
    </source>
</evidence>
<protein>
    <submittedName>
        <fullName evidence="2">Uncharacterized protein</fullName>
    </submittedName>
</protein>
<dbReference type="AlphaFoldDB" id="A0AAV6PUG6"/>
<keyword evidence="3" id="KW-1185">Reference proteome</keyword>
<feature type="region of interest" description="Disordered" evidence="1">
    <location>
        <begin position="62"/>
        <end position="98"/>
    </location>
</feature>
<organism evidence="2 3">
    <name type="scientific">Solea senegalensis</name>
    <name type="common">Senegalese sole</name>
    <dbReference type="NCBI Taxonomy" id="28829"/>
    <lineage>
        <taxon>Eukaryota</taxon>
        <taxon>Metazoa</taxon>
        <taxon>Chordata</taxon>
        <taxon>Craniata</taxon>
        <taxon>Vertebrata</taxon>
        <taxon>Euteleostomi</taxon>
        <taxon>Actinopterygii</taxon>
        <taxon>Neopterygii</taxon>
        <taxon>Teleostei</taxon>
        <taxon>Neoteleostei</taxon>
        <taxon>Acanthomorphata</taxon>
        <taxon>Carangaria</taxon>
        <taxon>Pleuronectiformes</taxon>
        <taxon>Pleuronectoidei</taxon>
        <taxon>Soleidae</taxon>
        <taxon>Solea</taxon>
    </lineage>
</organism>
<comment type="caution">
    <text evidence="2">The sequence shown here is derived from an EMBL/GenBank/DDBJ whole genome shotgun (WGS) entry which is preliminary data.</text>
</comment>
<dbReference type="EMBL" id="JAGKHQ010000021">
    <property type="protein sequence ID" value="KAG7474962.1"/>
    <property type="molecule type" value="Genomic_DNA"/>
</dbReference>